<evidence type="ECO:0000313" key="4">
    <source>
        <dbReference type="Proteomes" id="UP001474421"/>
    </source>
</evidence>
<dbReference type="Pfam" id="PF14914">
    <property type="entry name" value="LRRC37AB_C"/>
    <property type="match status" value="1"/>
</dbReference>
<dbReference type="Proteomes" id="UP001474421">
    <property type="component" value="Unassembled WGS sequence"/>
</dbReference>
<dbReference type="InterPro" id="IPR029423">
    <property type="entry name" value="LRRC37AB_C"/>
</dbReference>
<comment type="caution">
    <text evidence="3">The sequence shown here is derived from an EMBL/GenBank/DDBJ whole genome shotgun (WGS) entry which is preliminary data.</text>
</comment>
<dbReference type="EMBL" id="JAOTOJ010000008">
    <property type="protein sequence ID" value="KAK9396826.1"/>
    <property type="molecule type" value="Genomic_DNA"/>
</dbReference>
<evidence type="ECO:0000313" key="3">
    <source>
        <dbReference type="EMBL" id="KAK9396826.1"/>
    </source>
</evidence>
<gene>
    <name evidence="3" type="ORF">NXF25_020187</name>
</gene>
<sequence>MCSMGCVATSATQLFFVGILLVCFIKRLDGFILLCPASNINCRRNTKSPTYDNLHIQEKLGNSIEIDSPSILKSVSRLNNPNSHKYLDEKGSHENLLKRLYKSHNDLQVAPKAKITENAEESQELDIQKALCTITKTSGEIRLGTKSPLEGLKSYENMIQRDHRLEKYPRKKDLAVRFLTNRRRLSETIGKLAGEQVKPTSDTMERLRIQQEIKQEGHDLGKNPREEDLFLKFITKRRKFAGNVGKLAGEQVKPIPYAMVEQLWKPVGQQGPMKDNRQPKMSPKAKIIANVEKKYDNQKRVVTEILEVYGDISMRTKSLLEKLRLNQETRNDDFDVVRNPKEEDLFLKSLTKKRQFAENFGIPAGEQVKPVPYAIVEQLWKPVGQQGPMKENWQPQVSPKTKITNNVEKKYNIQKKVSTEFLETSSGISLWNESPLESLSSCQEKRQEDHELEKNPTKEYLFLRFLIKRQQFAENLKLAGDHVKPDPYTMVEQWWKSVEPKGPLKINGQLQLSLKAKLIDNVEKKYDIQKKMARHFFETSSGITQRNESPLEILRSHQEIKQEGHGLGKNPREEDLFLSFLTKKQQFSGNTGKPTGEQVKPVPYRMVEKWWKPIGQQGPMKDNRQSQVSLKAKITDNVEKKDDIQKNVATEILEVSGEINPRTKNPLEILRKNRETIKDGFEFLRNPKEQDLFLRFLTKRRQFAENVGKFAEEQVKLVPYRMAEQWWKPVGPKGPIKVNGQPQVSPKAKTTDNVEKKYDMEKKVATEFLEASGAISLWNESPLERLRSHQEITQDDQEIERNPREEDLFVKFLIKRQEFAANFGKRTGEKIKSVPYPIVQQWWKPVGQQGPMKDNEQSQVPPKAKITYNYNPLERLRNHQKTRQEDHELGKNAREEELFSRFLRKRRGFAKSTLRLATEQGKLTSHFMVEKTGNSEVQEEPQQLSSLNRLPQASVHSLRKRSILHLPTELPPLTYSTVVDGGGEEEASKVIFILKSGNTSARPSHGNHSVISEQIKEQNIQSEQIIDNILAKGFESQDSRRENLLKHLIIGGSNARRPTDEAKTLNERLPQKTLSNEVYWEYQEETTSAPLLSDFFSTTDNSLLQGDVFETEVQILLAHLILNERIRNLISHLIRLIKVDCRELTIQNSCGFLISKIGLVMKLYSKRKNIQEASALLKSSLFLEENVKNMTTASSRKMEKPSDEVKAT</sequence>
<accession>A0AAW1B3Y5</accession>
<reference evidence="3 4" key="1">
    <citation type="journal article" date="2024" name="Proc. Natl. Acad. Sci. U.S.A.">
        <title>The genetic regulatory architecture and epigenomic basis for age-related changes in rattlesnake venom.</title>
        <authorList>
            <person name="Hogan M.P."/>
            <person name="Holding M.L."/>
            <person name="Nystrom G.S."/>
            <person name="Colston T.J."/>
            <person name="Bartlett D.A."/>
            <person name="Mason A.J."/>
            <person name="Ellsworth S.A."/>
            <person name="Rautsaw R.M."/>
            <person name="Lawrence K.C."/>
            <person name="Strickland J.L."/>
            <person name="He B."/>
            <person name="Fraser P."/>
            <person name="Margres M.J."/>
            <person name="Gilbert D.M."/>
            <person name="Gibbs H.L."/>
            <person name="Parkinson C.L."/>
            <person name="Rokyta D.R."/>
        </authorList>
    </citation>
    <scope>NUCLEOTIDE SEQUENCE [LARGE SCALE GENOMIC DNA]</scope>
    <source>
        <strain evidence="3">DRR0105</strain>
    </source>
</reference>
<dbReference type="PANTHER" id="PTHR23045">
    <property type="entry name" value="LEUCINE-RICH REPEAT-CONTAINING PROTEIN 37A"/>
    <property type="match status" value="1"/>
</dbReference>
<name>A0AAW1B3Y5_CROAD</name>
<proteinExistence type="predicted"/>
<evidence type="ECO:0000259" key="2">
    <source>
        <dbReference type="Pfam" id="PF14914"/>
    </source>
</evidence>
<organism evidence="3 4">
    <name type="scientific">Crotalus adamanteus</name>
    <name type="common">Eastern diamondback rattlesnake</name>
    <dbReference type="NCBI Taxonomy" id="8729"/>
    <lineage>
        <taxon>Eukaryota</taxon>
        <taxon>Metazoa</taxon>
        <taxon>Chordata</taxon>
        <taxon>Craniata</taxon>
        <taxon>Vertebrata</taxon>
        <taxon>Euteleostomi</taxon>
        <taxon>Lepidosauria</taxon>
        <taxon>Squamata</taxon>
        <taxon>Bifurcata</taxon>
        <taxon>Unidentata</taxon>
        <taxon>Episquamata</taxon>
        <taxon>Toxicofera</taxon>
        <taxon>Serpentes</taxon>
        <taxon>Colubroidea</taxon>
        <taxon>Viperidae</taxon>
        <taxon>Crotalinae</taxon>
        <taxon>Crotalus</taxon>
    </lineage>
</organism>
<feature type="domain" description="LRRC37A/B like protein 1 C-terminal" evidence="2">
    <location>
        <begin position="1105"/>
        <end position="1202"/>
    </location>
</feature>
<dbReference type="PANTHER" id="PTHR23045:SF9">
    <property type="entry name" value="LEUCINE RICH REPEAT CONTAINING 37A-RELATED"/>
    <property type="match status" value="1"/>
</dbReference>
<dbReference type="InterPro" id="IPR015753">
    <property type="entry name" value="LRRC37"/>
</dbReference>
<feature type="region of interest" description="Disordered" evidence="1">
    <location>
        <begin position="733"/>
        <end position="753"/>
    </location>
</feature>
<evidence type="ECO:0000256" key="1">
    <source>
        <dbReference type="SAM" id="MobiDB-lite"/>
    </source>
</evidence>
<keyword evidence="4" id="KW-1185">Reference proteome</keyword>
<dbReference type="AlphaFoldDB" id="A0AAW1B3Y5"/>
<protein>
    <recommendedName>
        <fullName evidence="2">LRRC37A/B like protein 1 C-terminal domain-containing protein</fullName>
    </recommendedName>
</protein>